<accession>A0A9I9CU94</accession>
<organism evidence="1">
    <name type="scientific">Cucumis melo</name>
    <name type="common">Muskmelon</name>
    <dbReference type="NCBI Taxonomy" id="3656"/>
    <lineage>
        <taxon>Eukaryota</taxon>
        <taxon>Viridiplantae</taxon>
        <taxon>Streptophyta</taxon>
        <taxon>Embryophyta</taxon>
        <taxon>Tracheophyta</taxon>
        <taxon>Spermatophyta</taxon>
        <taxon>Magnoliopsida</taxon>
        <taxon>eudicotyledons</taxon>
        <taxon>Gunneridae</taxon>
        <taxon>Pentapetalae</taxon>
        <taxon>rosids</taxon>
        <taxon>fabids</taxon>
        <taxon>Cucurbitales</taxon>
        <taxon>Cucurbitaceae</taxon>
        <taxon>Benincaseae</taxon>
        <taxon>Cucumis</taxon>
    </lineage>
</organism>
<sequence length="61" mass="7021">MIQGSVHCLHTWMSVHQLLTCMDTDVAIGNITNICIMNSCRDMRSTRVPTRTREQREARTT</sequence>
<proteinExistence type="predicted"/>
<reference evidence="1" key="1">
    <citation type="submission" date="2023-03" db="UniProtKB">
        <authorList>
            <consortium name="EnsemblPlants"/>
        </authorList>
    </citation>
    <scope>IDENTIFICATION</scope>
</reference>
<name>A0A9I9CU94_CUCME</name>
<dbReference type="Gramene" id="MELO3C008595.2.1">
    <property type="protein sequence ID" value="MELO3C008595.2.1"/>
    <property type="gene ID" value="MELO3C008595.2"/>
</dbReference>
<evidence type="ECO:0000313" key="1">
    <source>
        <dbReference type="EnsemblPlants" id="MELO3C008595.2.1"/>
    </source>
</evidence>
<protein>
    <submittedName>
        <fullName evidence="1">Uncharacterized protein</fullName>
    </submittedName>
</protein>
<dbReference type="AlphaFoldDB" id="A0A9I9CU94"/>
<dbReference type="EnsemblPlants" id="MELO3C008595.2.1">
    <property type="protein sequence ID" value="MELO3C008595.2.1"/>
    <property type="gene ID" value="MELO3C008595.2"/>
</dbReference>